<evidence type="ECO:0000313" key="3">
    <source>
        <dbReference type="Proteomes" id="UP000011704"/>
    </source>
</evidence>
<sequence>MLNDPWKSRLIRYAHMNHGHSVHFSTVTDVPKTILGKKFYKRNAMTRSMKWLDTLQGEVRQNELMSRHTSLCVGGRPTTSSSPKTSKTSKTY</sequence>
<dbReference type="EMBL" id="CAQJ01000006">
    <property type="protein sequence ID" value="CCQ89381.1"/>
    <property type="molecule type" value="Genomic_DNA"/>
</dbReference>
<organism evidence="2 3">
    <name type="scientific">Nitrospina gracilis (strain 3/211)</name>
    <dbReference type="NCBI Taxonomy" id="1266370"/>
    <lineage>
        <taxon>Bacteria</taxon>
        <taxon>Pseudomonadati</taxon>
        <taxon>Nitrospinota/Tectimicrobiota group</taxon>
        <taxon>Nitrospinota</taxon>
        <taxon>Nitrospinia</taxon>
        <taxon>Nitrospinales</taxon>
        <taxon>Nitrospinaceae</taxon>
        <taxon>Nitrospina</taxon>
    </lineage>
</organism>
<dbReference type="STRING" id="1266370.NITGR_1030005"/>
<dbReference type="RefSeq" id="WP_005005716.1">
    <property type="nucleotide sequence ID" value="NZ_HG422173.1"/>
</dbReference>
<dbReference type="InParanoid" id="M1Z8L5"/>
<evidence type="ECO:0000256" key="1">
    <source>
        <dbReference type="SAM" id="MobiDB-lite"/>
    </source>
</evidence>
<gene>
    <name evidence="2" type="ORF">NITGR_1030005</name>
</gene>
<dbReference type="HOGENOM" id="CLU_2410241_0_0_0"/>
<dbReference type="Proteomes" id="UP000011704">
    <property type="component" value="Unassembled WGS sequence"/>
</dbReference>
<keyword evidence="3" id="KW-1185">Reference proteome</keyword>
<feature type="compositionally biased region" description="Low complexity" evidence="1">
    <location>
        <begin position="77"/>
        <end position="92"/>
    </location>
</feature>
<comment type="caution">
    <text evidence="2">The sequence shown here is derived from an EMBL/GenBank/DDBJ whole genome shotgun (WGS) entry which is preliminary data.</text>
</comment>
<proteinExistence type="predicted"/>
<name>M1Z8L5_NITG3</name>
<protein>
    <submittedName>
        <fullName evidence="2">Uncharacterized protein</fullName>
    </submittedName>
</protein>
<reference evidence="2 3" key="1">
    <citation type="journal article" date="2013" name="Front. Microbiol.">
        <title>The genome of Nitrospina gracilis illuminates the metabolism and evolution of the major marine nitrite oxidizer.</title>
        <authorList>
            <person name="Luecker S."/>
            <person name="Nowka B."/>
            <person name="Rattei T."/>
            <person name="Spieck E."/>
            <person name="and Daims H."/>
        </authorList>
    </citation>
    <scope>NUCLEOTIDE SEQUENCE [LARGE SCALE GENOMIC DNA]</scope>
    <source>
        <strain evidence="2 3">3/211</strain>
    </source>
</reference>
<feature type="region of interest" description="Disordered" evidence="1">
    <location>
        <begin position="67"/>
        <end position="92"/>
    </location>
</feature>
<evidence type="ECO:0000313" key="2">
    <source>
        <dbReference type="EMBL" id="CCQ89381.1"/>
    </source>
</evidence>
<accession>M1Z8L5</accession>
<dbReference type="AlphaFoldDB" id="M1Z8L5"/>